<gene>
    <name evidence="2" type="ORF">SAMN05421869_110288</name>
</gene>
<keyword evidence="1" id="KW-0732">Signal</keyword>
<dbReference type="RefSeq" id="WP_090934768.1">
    <property type="nucleotide sequence ID" value="NZ_FNDJ01000010.1"/>
</dbReference>
<keyword evidence="3" id="KW-1185">Reference proteome</keyword>
<evidence type="ECO:0000256" key="1">
    <source>
        <dbReference type="SAM" id="SignalP"/>
    </source>
</evidence>
<feature type="chain" id="PRO_5039712309" evidence="1">
    <location>
        <begin position="30"/>
        <end position="154"/>
    </location>
</feature>
<sequence>MRNVRKLLVGTAVAGALAAGIFAAPAASAATASAASTATAATTASTASQASSGWRYVNVGGRDGRIAYQWGRKGGRYWLDFQLWDRDRHDRGYTFFDVYYKRDGRWHHYKRYSTKSFYDKGNPIFFPSDVDDIRFRGGYGWNDHFGWSGYHNYR</sequence>
<accession>A0A1G8TUL5</accession>
<proteinExistence type="predicted"/>
<dbReference type="Proteomes" id="UP000199202">
    <property type="component" value="Unassembled WGS sequence"/>
</dbReference>
<protein>
    <submittedName>
        <fullName evidence="2">Uncharacterized protein</fullName>
    </submittedName>
</protein>
<dbReference type="AlphaFoldDB" id="A0A1G8TUL5"/>
<evidence type="ECO:0000313" key="3">
    <source>
        <dbReference type="Proteomes" id="UP000199202"/>
    </source>
</evidence>
<dbReference type="EMBL" id="FNDJ01000010">
    <property type="protein sequence ID" value="SDJ45084.1"/>
    <property type="molecule type" value="Genomic_DNA"/>
</dbReference>
<organism evidence="2 3">
    <name type="scientific">Nonomuraea jiangxiensis</name>
    <dbReference type="NCBI Taxonomy" id="633440"/>
    <lineage>
        <taxon>Bacteria</taxon>
        <taxon>Bacillati</taxon>
        <taxon>Actinomycetota</taxon>
        <taxon>Actinomycetes</taxon>
        <taxon>Streptosporangiales</taxon>
        <taxon>Streptosporangiaceae</taxon>
        <taxon>Nonomuraea</taxon>
    </lineage>
</organism>
<dbReference type="STRING" id="633440.SAMN05421869_110288"/>
<reference evidence="2 3" key="1">
    <citation type="submission" date="2016-10" db="EMBL/GenBank/DDBJ databases">
        <authorList>
            <person name="de Groot N.N."/>
        </authorList>
    </citation>
    <scope>NUCLEOTIDE SEQUENCE [LARGE SCALE GENOMIC DNA]</scope>
    <source>
        <strain evidence="2 3">CGMCC 4.6533</strain>
    </source>
</reference>
<dbReference type="OrthoDB" id="3539773at2"/>
<feature type="signal peptide" evidence="1">
    <location>
        <begin position="1"/>
        <end position="29"/>
    </location>
</feature>
<dbReference type="PROSITE" id="PS51318">
    <property type="entry name" value="TAT"/>
    <property type="match status" value="1"/>
</dbReference>
<name>A0A1G8TUL5_9ACTN</name>
<evidence type="ECO:0000313" key="2">
    <source>
        <dbReference type="EMBL" id="SDJ45084.1"/>
    </source>
</evidence>
<dbReference type="InterPro" id="IPR006311">
    <property type="entry name" value="TAT_signal"/>
</dbReference>